<dbReference type="PANTHER" id="PTHR23123">
    <property type="entry name" value="PHD/F-BOX CONTAINING PROTEIN"/>
    <property type="match status" value="1"/>
</dbReference>
<keyword evidence="1" id="KW-0479">Metal-binding</keyword>
<reference evidence="2 3" key="1">
    <citation type="submission" date="2023-05" db="EMBL/GenBank/DDBJ databases">
        <title>B98-5 Cell Line De Novo Hybrid Assembly: An Optical Mapping Approach.</title>
        <authorList>
            <person name="Kananen K."/>
            <person name="Auerbach J.A."/>
            <person name="Kautto E."/>
            <person name="Blachly J.S."/>
        </authorList>
    </citation>
    <scope>NUCLEOTIDE SEQUENCE [LARGE SCALE GENOMIC DNA]</scope>
    <source>
        <strain evidence="2">B95-8</strain>
        <tissue evidence="2">Cell line</tissue>
    </source>
</reference>
<dbReference type="SUPFAM" id="SSF51197">
    <property type="entry name" value="Clavaminate synthase-like"/>
    <property type="match status" value="1"/>
</dbReference>
<accession>A0ABQ9V2X3</accession>
<dbReference type="EMBL" id="JASSZA010000009">
    <property type="protein sequence ID" value="KAK2102787.1"/>
    <property type="molecule type" value="Genomic_DNA"/>
</dbReference>
<evidence type="ECO:0000313" key="2">
    <source>
        <dbReference type="EMBL" id="KAK2102787.1"/>
    </source>
</evidence>
<dbReference type="Proteomes" id="UP001266305">
    <property type="component" value="Unassembled WGS sequence"/>
</dbReference>
<gene>
    <name evidence="2" type="primary">KDM2B_4</name>
    <name evidence="2" type="ORF">P7K49_020454</name>
</gene>
<organism evidence="2 3">
    <name type="scientific">Saguinus oedipus</name>
    <name type="common">Cotton-top tamarin</name>
    <name type="synonym">Oedipomidas oedipus</name>
    <dbReference type="NCBI Taxonomy" id="9490"/>
    <lineage>
        <taxon>Eukaryota</taxon>
        <taxon>Metazoa</taxon>
        <taxon>Chordata</taxon>
        <taxon>Craniata</taxon>
        <taxon>Vertebrata</taxon>
        <taxon>Euteleostomi</taxon>
        <taxon>Mammalia</taxon>
        <taxon>Eutheria</taxon>
        <taxon>Euarchontoglires</taxon>
        <taxon>Primates</taxon>
        <taxon>Haplorrhini</taxon>
        <taxon>Platyrrhini</taxon>
        <taxon>Cebidae</taxon>
        <taxon>Callitrichinae</taxon>
        <taxon>Saguinus</taxon>
    </lineage>
</organism>
<dbReference type="Gene3D" id="2.60.120.650">
    <property type="entry name" value="Cupin"/>
    <property type="match status" value="1"/>
</dbReference>
<protein>
    <submittedName>
        <fullName evidence="2">Lysine-specific demethylase 2B</fullName>
    </submittedName>
</protein>
<evidence type="ECO:0000256" key="1">
    <source>
        <dbReference type="ARBA" id="ARBA00022723"/>
    </source>
</evidence>
<comment type="caution">
    <text evidence="2">The sequence shown here is derived from an EMBL/GenBank/DDBJ whole genome shotgun (WGS) entry which is preliminary data.</text>
</comment>
<dbReference type="InterPro" id="IPR050690">
    <property type="entry name" value="JHDM1_Histone_Demethylase"/>
</dbReference>
<name>A0ABQ9V2X3_SAGOE</name>
<proteinExistence type="predicted"/>
<keyword evidence="3" id="KW-1185">Reference proteome</keyword>
<sequence>MKLTDQVGSRRLVDVMDVNTQKGTEMSMSQFVRYYETPEAQRDKLYNVISLEFSHTKLEHLVKRPTVVDLVDWVDNMWPQHLKEKQTEATNAIAEMKYPKVKK</sequence>
<evidence type="ECO:0000313" key="3">
    <source>
        <dbReference type="Proteomes" id="UP001266305"/>
    </source>
</evidence>